<reference evidence="1" key="2">
    <citation type="submission" date="2022-04" db="EMBL/GenBank/DDBJ databases">
        <authorList>
            <person name="Livingstone P.G."/>
        </authorList>
    </citation>
    <scope>NUCLEOTIDE SEQUENCE</scope>
    <source>
        <strain evidence="1">BRON_8</strain>
    </source>
</reference>
<organism evidence="1 2">
    <name type="scientific">Fusobacterium necrophorum</name>
    <dbReference type="NCBI Taxonomy" id="859"/>
    <lineage>
        <taxon>Bacteria</taxon>
        <taxon>Fusobacteriati</taxon>
        <taxon>Fusobacteriota</taxon>
        <taxon>Fusobacteriia</taxon>
        <taxon>Fusobacteriales</taxon>
        <taxon>Fusobacteriaceae</taxon>
        <taxon>Fusobacterium</taxon>
    </lineage>
</organism>
<keyword evidence="2" id="KW-1185">Reference proteome</keyword>
<evidence type="ECO:0000313" key="1">
    <source>
        <dbReference type="EMBL" id="MDK4512455.1"/>
    </source>
</evidence>
<protein>
    <submittedName>
        <fullName evidence="1">Uncharacterized protein</fullName>
    </submittedName>
</protein>
<dbReference type="RefSeq" id="WP_285049158.1">
    <property type="nucleotide sequence ID" value="NZ_JAMGTK010000016.1"/>
</dbReference>
<dbReference type="AlphaFoldDB" id="A0AAW6WDJ6"/>
<dbReference type="Proteomes" id="UP001173223">
    <property type="component" value="Unassembled WGS sequence"/>
</dbReference>
<sequence length="298" mass="35867">MKIENYEEAQKILLNSNHYSSLTKIKDEGYAILPKFFDEETKEIIEDIFFDSHSHYHTIFVIDAEAGEWGDMRGAVYKNPLYKHRGPSIEEIKTQFIETFYVDLEDKLYTSLKTTETTFEYRLDNKIFKATETMQVLDILELLKRIDKKFQKRKKEEEKPANELRYVIEEQIAKHLEKNDIMLKKDDYAFRCAIIRNRTEENGSFMYIDSESYETKNTYKPNDFKEIHKLLNDKKLKLRIYIFKKNKNVVLITDNDIEIDEKYCLVHFVDKKGESHYFDYYDNATYAYYPPPKEEREK</sequence>
<gene>
    <name evidence="1" type="ORF">MWG07_09365</name>
</gene>
<name>A0AAW6WDJ6_9FUSO</name>
<evidence type="ECO:0000313" key="2">
    <source>
        <dbReference type="Proteomes" id="UP001173223"/>
    </source>
</evidence>
<accession>A0AAW6WDJ6</accession>
<comment type="caution">
    <text evidence="1">The sequence shown here is derived from an EMBL/GenBank/DDBJ whole genome shotgun (WGS) entry which is preliminary data.</text>
</comment>
<proteinExistence type="predicted"/>
<dbReference type="EMBL" id="JAMGTK010000016">
    <property type="protein sequence ID" value="MDK4512455.1"/>
    <property type="molecule type" value="Genomic_DNA"/>
</dbReference>
<reference evidence="1" key="1">
    <citation type="journal article" date="2022" name="Gene">
        <title>A genome-led study on the pathogenesis of Fusobacterium necrophorum infections.</title>
        <authorList>
            <person name="Thapa G."/>
            <person name="Jayal A."/>
            <person name="Sikazwe E."/>
            <person name="Perry T."/>
            <person name="Mohammed Al Balushi A."/>
            <person name="Livingstone P."/>
        </authorList>
    </citation>
    <scope>NUCLEOTIDE SEQUENCE</scope>
    <source>
        <strain evidence="1">BRON_8</strain>
    </source>
</reference>